<dbReference type="InterPro" id="IPR022830">
    <property type="entry name" value="Indigdn_synthA-like"/>
</dbReference>
<reference evidence="7 8" key="1">
    <citation type="journal article" date="2020" name="G3 (Bethesda)">
        <title>Genetic Underpinnings of Host Manipulation by Ophiocordyceps as Revealed by Comparative Transcriptomics.</title>
        <authorList>
            <person name="Will I."/>
            <person name="Das B."/>
            <person name="Trinh T."/>
            <person name="Brachmann A."/>
            <person name="Ohm R.A."/>
            <person name="de Bekker C."/>
        </authorList>
    </citation>
    <scope>NUCLEOTIDE SEQUENCE [LARGE SCALE GENOMIC DNA]</scope>
    <source>
        <strain evidence="7 8">EC05</strain>
    </source>
</reference>
<dbReference type="PANTHER" id="PTHR42909:SF1">
    <property type="entry name" value="CARBOHYDRATE KINASE PFKB DOMAIN-CONTAINING PROTEIN"/>
    <property type="match status" value="1"/>
</dbReference>
<evidence type="ECO:0000256" key="5">
    <source>
        <dbReference type="ARBA" id="ARBA00023295"/>
    </source>
</evidence>
<dbReference type="EMBL" id="JAACLJ010000001">
    <property type="protein sequence ID" value="KAF4594733.1"/>
    <property type="molecule type" value="Genomic_DNA"/>
</dbReference>
<dbReference type="AlphaFoldDB" id="A0A8H4VG78"/>
<evidence type="ECO:0000313" key="7">
    <source>
        <dbReference type="EMBL" id="KAF4594733.1"/>
    </source>
</evidence>
<dbReference type="Gene3D" id="3.40.1790.10">
    <property type="entry name" value="Indigoidine synthase domain"/>
    <property type="match status" value="1"/>
</dbReference>
<dbReference type="OrthoDB" id="198885at2759"/>
<keyword evidence="5" id="KW-0326">Glycosidase</keyword>
<keyword evidence="4" id="KW-0456">Lyase</keyword>
<feature type="domain" description="Carbohydrate kinase PfkB" evidence="6">
    <location>
        <begin position="360"/>
        <end position="557"/>
    </location>
</feature>
<comment type="caution">
    <text evidence="7">The sequence shown here is derived from an EMBL/GenBank/DDBJ whole genome shotgun (WGS) entry which is preliminary data.</text>
</comment>
<dbReference type="InterPro" id="IPR011611">
    <property type="entry name" value="PfkB_dom"/>
</dbReference>
<dbReference type="Proteomes" id="UP000562929">
    <property type="component" value="Unassembled WGS sequence"/>
</dbReference>
<dbReference type="GO" id="GO:0004730">
    <property type="term" value="F:pseudouridylate synthase activity"/>
    <property type="evidence" value="ECO:0007669"/>
    <property type="project" value="InterPro"/>
</dbReference>
<evidence type="ECO:0000256" key="2">
    <source>
        <dbReference type="ARBA" id="ARBA00022801"/>
    </source>
</evidence>
<dbReference type="Gene3D" id="3.40.1190.20">
    <property type="match status" value="1"/>
</dbReference>
<protein>
    <submittedName>
        <fullName evidence="7">IdgA domain-containing protein</fullName>
    </submittedName>
</protein>
<name>A0A8H4VG78_9HYPO</name>
<dbReference type="SUPFAM" id="SSF53613">
    <property type="entry name" value="Ribokinase-like"/>
    <property type="match status" value="1"/>
</dbReference>
<dbReference type="GO" id="GO:0046872">
    <property type="term" value="F:metal ion binding"/>
    <property type="evidence" value="ECO:0007669"/>
    <property type="project" value="UniProtKB-KW"/>
</dbReference>
<proteinExistence type="predicted"/>
<dbReference type="SUPFAM" id="SSF110581">
    <property type="entry name" value="Indigoidine synthase A-like"/>
    <property type="match status" value="1"/>
</dbReference>
<gene>
    <name evidence="7" type="ORF">GQ602_000346</name>
</gene>
<feature type="domain" description="Carbohydrate kinase PfkB" evidence="6">
    <location>
        <begin position="670"/>
        <end position="720"/>
    </location>
</feature>
<evidence type="ECO:0000313" key="8">
    <source>
        <dbReference type="Proteomes" id="UP000562929"/>
    </source>
</evidence>
<dbReference type="Pfam" id="PF00294">
    <property type="entry name" value="PfkB"/>
    <property type="match status" value="2"/>
</dbReference>
<dbReference type="InterPro" id="IPR007342">
    <property type="entry name" value="PsuG"/>
</dbReference>
<dbReference type="GO" id="GO:0005737">
    <property type="term" value="C:cytoplasm"/>
    <property type="evidence" value="ECO:0007669"/>
    <property type="project" value="TreeGrafter"/>
</dbReference>
<evidence type="ECO:0000256" key="4">
    <source>
        <dbReference type="ARBA" id="ARBA00023239"/>
    </source>
</evidence>
<dbReference type="PANTHER" id="PTHR42909">
    <property type="entry name" value="ZGC:136858"/>
    <property type="match status" value="1"/>
</dbReference>
<dbReference type="CDD" id="cd01941">
    <property type="entry name" value="YeiC_kinase_like"/>
    <property type="match status" value="1"/>
</dbReference>
<dbReference type="InterPro" id="IPR029056">
    <property type="entry name" value="Ribokinase-like"/>
</dbReference>
<dbReference type="Pfam" id="PF04227">
    <property type="entry name" value="Indigoidine_A"/>
    <property type="match status" value="1"/>
</dbReference>
<keyword evidence="2" id="KW-0378">Hydrolase</keyword>
<keyword evidence="3" id="KW-0464">Manganese</keyword>
<dbReference type="GO" id="GO:0016798">
    <property type="term" value="F:hydrolase activity, acting on glycosyl bonds"/>
    <property type="evidence" value="ECO:0007669"/>
    <property type="project" value="UniProtKB-KW"/>
</dbReference>
<accession>A0A8H4VG78</accession>
<organism evidence="7 8">
    <name type="scientific">Ophiocordyceps camponoti-floridani</name>
    <dbReference type="NCBI Taxonomy" id="2030778"/>
    <lineage>
        <taxon>Eukaryota</taxon>
        <taxon>Fungi</taxon>
        <taxon>Dikarya</taxon>
        <taxon>Ascomycota</taxon>
        <taxon>Pezizomycotina</taxon>
        <taxon>Sordariomycetes</taxon>
        <taxon>Hypocreomycetidae</taxon>
        <taxon>Hypocreales</taxon>
        <taxon>Ophiocordycipitaceae</taxon>
        <taxon>Ophiocordyceps</taxon>
    </lineage>
</organism>
<sequence length="744" mass="78858">MIKAARQPLRSLLRISEEVTDAVRRNGPVVALESTIYTHGGLGRDLAQQHMDLVRRRGGIPAIVAVVDGVPSVGVTARDVARLMDEGAGTVKASRRDLAYLVGMRLAGRPMHGGTTIAGTMVLARLAGIRVFGTGGLGGVHRDGQSSMDVSADLTELGRTRMAVVCSGCKGFLDIPRTLEVLETQGCLVATFADGRDGGAVDFPAFWARDSGTASPAVVHDAKQAAAMILAQERMDIESGMLFANPIPREAAVPSDEMSVAIEQAVREAAEQGFAGSSNTPFVLRRLKQLAGDRVVSANKTLAAANIARATDIAVELSRMLTSSSSSVCGLDLPERAVPVADYKSDADILVAGAVAVDLNCHHIATQDEAPQPCTSNPARIAQSIGGVGYNVSLAAHLASSKTRVRFSSMVGNDIAGSTVLSSLQASGVDTTHVQMLQHPDARTAQYVSVNDGSGSLIIAMADMSIFTQHSSPEQRASALSEASPKWLVVDCNWSPRDIRAWLAAGREHGAKVALEPVSAAKSRGLFCPQAGMARLGVYPHESVHLATPNQYELNAMHTAAMGNGYLELGDWFSVIDSFEMRGARDKFVRLTSPELTDEGVPVQSVQLLPYIPTILTKLGSRGVLLTALLSRDDPLLRDGDAAEFILTRASTRHPSVGGVYMRLFPAVEQLQQVVSVNGAGDSFLGVLISGMAQGGRVQDLVDVAQRGAVMSLRCQEAVSPELRLLQDSISMAVRKNCSKNNQM</sequence>
<evidence type="ECO:0000256" key="3">
    <source>
        <dbReference type="ARBA" id="ARBA00023211"/>
    </source>
</evidence>
<keyword evidence="8" id="KW-1185">Reference proteome</keyword>
<evidence type="ECO:0000256" key="1">
    <source>
        <dbReference type="ARBA" id="ARBA00022723"/>
    </source>
</evidence>
<evidence type="ECO:0000259" key="6">
    <source>
        <dbReference type="Pfam" id="PF00294"/>
    </source>
</evidence>
<keyword evidence="1" id="KW-0479">Metal-binding</keyword>